<proteinExistence type="predicted"/>
<sequence length="57" mass="6707">MGVAMFNLNFSSLCTAKTPQDWRPLGNKRTKRSLQCRFKRRLHWLLSMCVCGALRFM</sequence>
<accession>A0A0E9QN89</accession>
<evidence type="ECO:0000313" key="1">
    <source>
        <dbReference type="EMBL" id="JAH18279.1"/>
    </source>
</evidence>
<reference evidence="1" key="2">
    <citation type="journal article" date="2015" name="Fish Shellfish Immunol.">
        <title>Early steps in the European eel (Anguilla anguilla)-Vibrio vulnificus interaction in the gills: Role of the RtxA13 toxin.</title>
        <authorList>
            <person name="Callol A."/>
            <person name="Pajuelo D."/>
            <person name="Ebbesson L."/>
            <person name="Teles M."/>
            <person name="MacKenzie S."/>
            <person name="Amaro C."/>
        </authorList>
    </citation>
    <scope>NUCLEOTIDE SEQUENCE</scope>
</reference>
<protein>
    <submittedName>
        <fullName evidence="1">Uncharacterized protein</fullName>
    </submittedName>
</protein>
<reference evidence="1" key="1">
    <citation type="submission" date="2014-11" db="EMBL/GenBank/DDBJ databases">
        <authorList>
            <person name="Amaro Gonzalez C."/>
        </authorList>
    </citation>
    <scope>NUCLEOTIDE SEQUENCE</scope>
</reference>
<dbReference type="EMBL" id="GBXM01090298">
    <property type="protein sequence ID" value="JAH18279.1"/>
    <property type="molecule type" value="Transcribed_RNA"/>
</dbReference>
<organism evidence="1">
    <name type="scientific">Anguilla anguilla</name>
    <name type="common">European freshwater eel</name>
    <name type="synonym">Muraena anguilla</name>
    <dbReference type="NCBI Taxonomy" id="7936"/>
    <lineage>
        <taxon>Eukaryota</taxon>
        <taxon>Metazoa</taxon>
        <taxon>Chordata</taxon>
        <taxon>Craniata</taxon>
        <taxon>Vertebrata</taxon>
        <taxon>Euteleostomi</taxon>
        <taxon>Actinopterygii</taxon>
        <taxon>Neopterygii</taxon>
        <taxon>Teleostei</taxon>
        <taxon>Anguilliformes</taxon>
        <taxon>Anguillidae</taxon>
        <taxon>Anguilla</taxon>
    </lineage>
</organism>
<dbReference type="AlphaFoldDB" id="A0A0E9QN89"/>
<name>A0A0E9QN89_ANGAN</name>